<dbReference type="GO" id="GO:0006457">
    <property type="term" value="P:protein folding"/>
    <property type="evidence" value="ECO:0007669"/>
    <property type="project" value="InterPro"/>
</dbReference>
<keyword evidence="3" id="KW-1185">Reference proteome</keyword>
<evidence type="ECO:0000256" key="1">
    <source>
        <dbReference type="ARBA" id="ARBA00023186"/>
    </source>
</evidence>
<dbReference type="GO" id="GO:0051087">
    <property type="term" value="F:protein-folding chaperone binding"/>
    <property type="evidence" value="ECO:0007669"/>
    <property type="project" value="InterPro"/>
</dbReference>
<dbReference type="AlphaFoldDB" id="A0A292YPJ0"/>
<comment type="caution">
    <text evidence="2">The sequence shown here is derived from an EMBL/GenBank/DDBJ whole genome shotgun (WGS) entry which is preliminary data.</text>
</comment>
<dbReference type="SUPFAM" id="SSF51064">
    <property type="entry name" value="Head domain of nucleotide exchange factor GrpE"/>
    <property type="match status" value="1"/>
</dbReference>
<dbReference type="GO" id="GO:0000774">
    <property type="term" value="F:adenyl-nucleotide exchange factor activity"/>
    <property type="evidence" value="ECO:0007669"/>
    <property type="project" value="InterPro"/>
</dbReference>
<evidence type="ECO:0000313" key="3">
    <source>
        <dbReference type="Proteomes" id="UP000217785"/>
    </source>
</evidence>
<protein>
    <recommendedName>
        <fullName evidence="4">Nucleotide exchange factor GrpE</fullName>
    </recommendedName>
</protein>
<organism evidence="2 3">
    <name type="scientific">Effusibacillus lacus</name>
    <dbReference type="NCBI Taxonomy" id="1348429"/>
    <lineage>
        <taxon>Bacteria</taxon>
        <taxon>Bacillati</taxon>
        <taxon>Bacillota</taxon>
        <taxon>Bacilli</taxon>
        <taxon>Bacillales</taxon>
        <taxon>Alicyclobacillaceae</taxon>
        <taxon>Effusibacillus</taxon>
    </lineage>
</organism>
<dbReference type="Pfam" id="PF01025">
    <property type="entry name" value="GrpE"/>
    <property type="match status" value="1"/>
</dbReference>
<dbReference type="Proteomes" id="UP000217785">
    <property type="component" value="Unassembled WGS sequence"/>
</dbReference>
<accession>A0A292YPJ0</accession>
<dbReference type="InterPro" id="IPR009012">
    <property type="entry name" value="GrpE_head"/>
</dbReference>
<dbReference type="RefSeq" id="WP_165912656.1">
    <property type="nucleotide sequence ID" value="NZ_BDUF01000056.1"/>
</dbReference>
<proteinExistence type="predicted"/>
<evidence type="ECO:0008006" key="4">
    <source>
        <dbReference type="Google" id="ProtNLM"/>
    </source>
</evidence>
<keyword evidence="1" id="KW-0143">Chaperone</keyword>
<evidence type="ECO:0000313" key="2">
    <source>
        <dbReference type="EMBL" id="GAX90304.1"/>
    </source>
</evidence>
<name>A0A292YPJ0_9BACL</name>
<dbReference type="Gene3D" id="2.30.22.10">
    <property type="entry name" value="Head domain of nucleotide exchange factor GrpE"/>
    <property type="match status" value="1"/>
</dbReference>
<dbReference type="GO" id="GO:0042803">
    <property type="term" value="F:protein homodimerization activity"/>
    <property type="evidence" value="ECO:0007669"/>
    <property type="project" value="InterPro"/>
</dbReference>
<gene>
    <name evidence="2" type="ORF">EFBL_1930</name>
</gene>
<reference evidence="3" key="1">
    <citation type="submission" date="2017-07" db="EMBL/GenBank/DDBJ databases">
        <title>Draft genome sequence of Effusibacillus lacus strain skLN1.</title>
        <authorList>
            <person name="Watanabe M."/>
            <person name="Kojima H."/>
            <person name="Fukui M."/>
        </authorList>
    </citation>
    <scope>NUCLEOTIDE SEQUENCE [LARGE SCALE GENOMIC DNA]</scope>
    <source>
        <strain evidence="3">skLN1</strain>
    </source>
</reference>
<dbReference type="InterPro" id="IPR000740">
    <property type="entry name" value="GrpE"/>
</dbReference>
<dbReference type="EMBL" id="BDUF01000056">
    <property type="protein sequence ID" value="GAX90304.1"/>
    <property type="molecule type" value="Genomic_DNA"/>
</dbReference>
<sequence>MKNKNHRNLISFCEQELAHLEQFVHELEPEDHNNTLQFAKETIGEIAEAIKKGDRANLKMLKEISMKLDELAEKLQVPASKPDHSQTILAMLEMFDLMDFMGSNMQPDDENWTRQFQQVIEKALALLQKIGIQELKIENQMFDSEIMEGIGTVSQNEINRELEKNSVYAVMQRGFRYSDSGELIRRAKVITVV</sequence>